<keyword evidence="3" id="KW-1185">Reference proteome</keyword>
<feature type="transmembrane region" description="Helical" evidence="1">
    <location>
        <begin position="12"/>
        <end position="36"/>
    </location>
</feature>
<dbReference type="AlphaFoldDB" id="A0A3N1P1S5"/>
<comment type="caution">
    <text evidence="2">The sequence shown here is derived from an EMBL/GenBank/DDBJ whole genome shotgun (WGS) entry which is preliminary data.</text>
</comment>
<organism evidence="2 3">
    <name type="scientific">Marinimicrobium koreense</name>
    <dbReference type="NCBI Taxonomy" id="306545"/>
    <lineage>
        <taxon>Bacteria</taxon>
        <taxon>Pseudomonadati</taxon>
        <taxon>Pseudomonadota</taxon>
        <taxon>Gammaproteobacteria</taxon>
        <taxon>Cellvibrionales</taxon>
        <taxon>Cellvibrionaceae</taxon>
        <taxon>Marinimicrobium</taxon>
    </lineage>
</organism>
<name>A0A3N1P1S5_9GAMM</name>
<reference evidence="2 3" key="1">
    <citation type="submission" date="2018-11" db="EMBL/GenBank/DDBJ databases">
        <title>Genomic Encyclopedia of Type Strains, Phase IV (KMG-IV): sequencing the most valuable type-strain genomes for metagenomic binning, comparative biology and taxonomic classification.</title>
        <authorList>
            <person name="Goeker M."/>
        </authorList>
    </citation>
    <scope>NUCLEOTIDE SEQUENCE [LARGE SCALE GENOMIC DNA]</scope>
    <source>
        <strain evidence="2 3">DSM 16974</strain>
    </source>
</reference>
<dbReference type="OrthoDB" id="9924585at2"/>
<evidence type="ECO:0000313" key="2">
    <source>
        <dbReference type="EMBL" id="ROQ21187.1"/>
    </source>
</evidence>
<dbReference type="EMBL" id="RJUK01000001">
    <property type="protein sequence ID" value="ROQ21187.1"/>
    <property type="molecule type" value="Genomic_DNA"/>
</dbReference>
<dbReference type="Proteomes" id="UP000273643">
    <property type="component" value="Unassembled WGS sequence"/>
</dbReference>
<protein>
    <submittedName>
        <fullName evidence="2">Uncharacterized protein</fullName>
    </submittedName>
</protein>
<sequence>MQNALELINTIGVYSVIPAVPLIVLSVAVGLVLHNTLASRLDPILFKEPYFHQKELRIYVVWPLTWLKTMAYILLVTCPKMAKWKRFKGFKEALPLAWFLVALCYIELMLLVLLMLVAIVMITTGALSVLLS</sequence>
<keyword evidence="1" id="KW-1133">Transmembrane helix</keyword>
<feature type="transmembrane region" description="Helical" evidence="1">
    <location>
        <begin position="56"/>
        <end position="75"/>
    </location>
</feature>
<evidence type="ECO:0000313" key="3">
    <source>
        <dbReference type="Proteomes" id="UP000273643"/>
    </source>
</evidence>
<proteinExistence type="predicted"/>
<feature type="transmembrane region" description="Helical" evidence="1">
    <location>
        <begin position="96"/>
        <end position="122"/>
    </location>
</feature>
<keyword evidence="1" id="KW-0812">Transmembrane</keyword>
<evidence type="ECO:0000256" key="1">
    <source>
        <dbReference type="SAM" id="Phobius"/>
    </source>
</evidence>
<gene>
    <name evidence="2" type="ORF">EDC38_1810</name>
</gene>
<dbReference type="RefSeq" id="WP_123638218.1">
    <property type="nucleotide sequence ID" value="NZ_RJUK01000001.1"/>
</dbReference>
<keyword evidence="1" id="KW-0472">Membrane</keyword>
<accession>A0A3N1P1S5</accession>